<dbReference type="AlphaFoldDB" id="A0A2B7ZPB1"/>
<evidence type="ECO:0000313" key="2">
    <source>
        <dbReference type="Proteomes" id="UP000226031"/>
    </source>
</evidence>
<comment type="caution">
    <text evidence="1">The sequence shown here is derived from an EMBL/GenBank/DDBJ whole genome shotgun (WGS) entry which is preliminary data.</text>
</comment>
<evidence type="ECO:0000313" key="1">
    <source>
        <dbReference type="EMBL" id="PGH35211.1"/>
    </source>
</evidence>
<keyword evidence="2" id="KW-1185">Reference proteome</keyword>
<proteinExistence type="predicted"/>
<organism evidence="1 2">
    <name type="scientific">[Emmonsia] crescens</name>
    <dbReference type="NCBI Taxonomy" id="73230"/>
    <lineage>
        <taxon>Eukaryota</taxon>
        <taxon>Fungi</taxon>
        <taxon>Dikarya</taxon>
        <taxon>Ascomycota</taxon>
        <taxon>Pezizomycotina</taxon>
        <taxon>Eurotiomycetes</taxon>
        <taxon>Eurotiomycetidae</taxon>
        <taxon>Onygenales</taxon>
        <taxon>Ajellomycetaceae</taxon>
        <taxon>Emergomyces</taxon>
    </lineage>
</organism>
<accession>A0A2B7ZPB1</accession>
<gene>
    <name evidence="1" type="ORF">GX50_01907</name>
</gene>
<protein>
    <submittedName>
        <fullName evidence="1">Uncharacterized protein</fullName>
    </submittedName>
</protein>
<dbReference type="EMBL" id="PDND01000025">
    <property type="protein sequence ID" value="PGH35211.1"/>
    <property type="molecule type" value="Genomic_DNA"/>
</dbReference>
<dbReference type="Proteomes" id="UP000226031">
    <property type="component" value="Unassembled WGS sequence"/>
</dbReference>
<sequence length="172" mass="19835">MSSDPNSITGWGEFLELESENKDEWESNKWVDYTELIGKLDVEALEDCERWMKEIIKTCEHIKGCISAYGYYMKTNQPDKAANVLKENGLSYQKRLSEKLEALIKLPERDKSITDEQLNSLKIGIEEIEEDKNNLNEGGEQLDFSGMMAEIKEGEAMLEEQKCKDLEQYGHL</sequence>
<reference evidence="1 2" key="1">
    <citation type="submission" date="2017-10" db="EMBL/GenBank/DDBJ databases">
        <title>Comparative genomics in systemic dimorphic fungi from Ajellomycetaceae.</title>
        <authorList>
            <person name="Munoz J.F."/>
            <person name="Mcewen J.G."/>
            <person name="Clay O.K."/>
            <person name="Cuomo C.A."/>
        </authorList>
    </citation>
    <scope>NUCLEOTIDE SEQUENCE [LARGE SCALE GENOMIC DNA]</scope>
    <source>
        <strain evidence="1 2">UAMH4076</strain>
    </source>
</reference>
<name>A0A2B7ZPB1_9EURO</name>